<dbReference type="PROSITE" id="PS51186">
    <property type="entry name" value="GNAT"/>
    <property type="match status" value="1"/>
</dbReference>
<dbReference type="GO" id="GO:0008080">
    <property type="term" value="F:N-acetyltransferase activity"/>
    <property type="evidence" value="ECO:0007669"/>
    <property type="project" value="InterPro"/>
</dbReference>
<proteinExistence type="predicted"/>
<sequence>MPPDFTLRPATQADCEAVRTLVFSVLADYDLRVDPKTTDADLFDLEGHYAQRGGCFDVVTDAAGQIIGSVGLQPQGEGLCELRKMYLHPQYRGLGIGKALLQHALTRATALGFTEVRLETAAVLKEAVRMYEKAGFERYEPEHCAARCDAAYRLRLPSDV</sequence>
<dbReference type="SUPFAM" id="SSF55729">
    <property type="entry name" value="Acyl-CoA N-acyltransferases (Nat)"/>
    <property type="match status" value="1"/>
</dbReference>
<dbReference type="InterPro" id="IPR050769">
    <property type="entry name" value="NAT_camello-type"/>
</dbReference>
<keyword evidence="4" id="KW-1185">Reference proteome</keyword>
<keyword evidence="1 3" id="KW-0808">Transferase</keyword>
<protein>
    <submittedName>
        <fullName evidence="3">Putative acetyltransferase</fullName>
        <ecNumber evidence="3">2.3.1.-</ecNumber>
    </submittedName>
</protein>
<name>A0A7W7YKE3_9BACT</name>
<dbReference type="CDD" id="cd04301">
    <property type="entry name" value="NAT_SF"/>
    <property type="match status" value="1"/>
</dbReference>
<evidence type="ECO:0000313" key="4">
    <source>
        <dbReference type="Proteomes" id="UP000534294"/>
    </source>
</evidence>
<dbReference type="InterPro" id="IPR016181">
    <property type="entry name" value="Acyl_CoA_acyltransferase"/>
</dbReference>
<dbReference type="PANTHER" id="PTHR13947">
    <property type="entry name" value="GNAT FAMILY N-ACETYLTRANSFERASE"/>
    <property type="match status" value="1"/>
</dbReference>
<dbReference type="Proteomes" id="UP000534294">
    <property type="component" value="Unassembled WGS sequence"/>
</dbReference>
<dbReference type="PANTHER" id="PTHR13947:SF37">
    <property type="entry name" value="LD18367P"/>
    <property type="match status" value="1"/>
</dbReference>
<keyword evidence="3" id="KW-0012">Acyltransferase</keyword>
<feature type="domain" description="N-acetyltransferase" evidence="2">
    <location>
        <begin position="5"/>
        <end position="159"/>
    </location>
</feature>
<dbReference type="EC" id="2.3.1.-" evidence="3"/>
<gene>
    <name evidence="3" type="ORF">HNQ64_001936</name>
</gene>
<evidence type="ECO:0000259" key="2">
    <source>
        <dbReference type="PROSITE" id="PS51186"/>
    </source>
</evidence>
<comment type="caution">
    <text evidence="3">The sequence shown here is derived from an EMBL/GenBank/DDBJ whole genome shotgun (WGS) entry which is preliminary data.</text>
</comment>
<dbReference type="RefSeq" id="WP_184207800.1">
    <property type="nucleotide sequence ID" value="NZ_JACHIF010000003.1"/>
</dbReference>
<dbReference type="EMBL" id="JACHIF010000003">
    <property type="protein sequence ID" value="MBB5037687.1"/>
    <property type="molecule type" value="Genomic_DNA"/>
</dbReference>
<evidence type="ECO:0000313" key="3">
    <source>
        <dbReference type="EMBL" id="MBB5037687.1"/>
    </source>
</evidence>
<accession>A0A7W7YKE3</accession>
<evidence type="ECO:0000256" key="1">
    <source>
        <dbReference type="ARBA" id="ARBA00022679"/>
    </source>
</evidence>
<reference evidence="3 4" key="1">
    <citation type="submission" date="2020-08" db="EMBL/GenBank/DDBJ databases">
        <title>Genomic Encyclopedia of Type Strains, Phase IV (KMG-IV): sequencing the most valuable type-strain genomes for metagenomic binning, comparative biology and taxonomic classification.</title>
        <authorList>
            <person name="Goeker M."/>
        </authorList>
    </citation>
    <scope>NUCLEOTIDE SEQUENCE [LARGE SCALE GENOMIC DNA]</scope>
    <source>
        <strain evidence="3 4">DSM 12251</strain>
    </source>
</reference>
<dbReference type="Gene3D" id="3.40.630.30">
    <property type="match status" value="1"/>
</dbReference>
<dbReference type="InterPro" id="IPR000182">
    <property type="entry name" value="GNAT_dom"/>
</dbReference>
<organism evidence="3 4">
    <name type="scientific">Prosthecobacter dejongeii</name>
    <dbReference type="NCBI Taxonomy" id="48465"/>
    <lineage>
        <taxon>Bacteria</taxon>
        <taxon>Pseudomonadati</taxon>
        <taxon>Verrucomicrobiota</taxon>
        <taxon>Verrucomicrobiia</taxon>
        <taxon>Verrucomicrobiales</taxon>
        <taxon>Verrucomicrobiaceae</taxon>
        <taxon>Prosthecobacter</taxon>
    </lineage>
</organism>
<dbReference type="Pfam" id="PF00583">
    <property type="entry name" value="Acetyltransf_1"/>
    <property type="match status" value="1"/>
</dbReference>
<dbReference type="AlphaFoldDB" id="A0A7W7YKE3"/>